<dbReference type="EMBL" id="MIGC01002418">
    <property type="protein sequence ID" value="PHJ21105.1"/>
    <property type="molecule type" value="Genomic_DNA"/>
</dbReference>
<sequence length="38" mass="4141">MSFRFFIRNVHSVRGGKCSRFPSTSNSVAENSSFAATG</sequence>
<dbReference type="RefSeq" id="XP_067922789.1">
    <property type="nucleotide sequence ID" value="XM_068065241.1"/>
</dbReference>
<evidence type="ECO:0000313" key="2">
    <source>
        <dbReference type="Proteomes" id="UP000221165"/>
    </source>
</evidence>
<keyword evidence="2" id="KW-1185">Reference proteome</keyword>
<proteinExistence type="predicted"/>
<protein>
    <submittedName>
        <fullName evidence="1">Uncharacterized protein</fullName>
    </submittedName>
</protein>
<dbReference type="AlphaFoldDB" id="A0A2C6KYT5"/>
<comment type="caution">
    <text evidence="1">The sequence shown here is derived from an EMBL/GenBank/DDBJ whole genome shotgun (WGS) entry which is preliminary data.</text>
</comment>
<dbReference type="GeneID" id="94428452"/>
<name>A0A2C6KYT5_9APIC</name>
<reference evidence="1 2" key="1">
    <citation type="journal article" date="2017" name="Int. J. Parasitol.">
        <title>The genome of the protozoan parasite Cystoisospora suis and a reverse vaccinology approach to identify vaccine candidates.</title>
        <authorList>
            <person name="Palmieri N."/>
            <person name="Shrestha A."/>
            <person name="Ruttkowski B."/>
            <person name="Beck T."/>
            <person name="Vogl C."/>
            <person name="Tomley F."/>
            <person name="Blake D.P."/>
            <person name="Joachim A."/>
        </authorList>
    </citation>
    <scope>NUCLEOTIDE SEQUENCE [LARGE SCALE GENOMIC DNA]</scope>
    <source>
        <strain evidence="1 2">Wien I</strain>
    </source>
</reference>
<dbReference type="VEuPathDB" id="ToxoDB:CSUI_005061"/>
<gene>
    <name evidence="1" type="ORF">CSUI_005061</name>
</gene>
<accession>A0A2C6KYT5</accession>
<evidence type="ECO:0000313" key="1">
    <source>
        <dbReference type="EMBL" id="PHJ21105.1"/>
    </source>
</evidence>
<organism evidence="1 2">
    <name type="scientific">Cystoisospora suis</name>
    <dbReference type="NCBI Taxonomy" id="483139"/>
    <lineage>
        <taxon>Eukaryota</taxon>
        <taxon>Sar</taxon>
        <taxon>Alveolata</taxon>
        <taxon>Apicomplexa</taxon>
        <taxon>Conoidasida</taxon>
        <taxon>Coccidia</taxon>
        <taxon>Eucoccidiorida</taxon>
        <taxon>Eimeriorina</taxon>
        <taxon>Sarcocystidae</taxon>
        <taxon>Cystoisospora</taxon>
    </lineage>
</organism>
<dbReference type="Proteomes" id="UP000221165">
    <property type="component" value="Unassembled WGS sequence"/>
</dbReference>